<evidence type="ECO:0000256" key="1">
    <source>
        <dbReference type="SAM" id="SignalP"/>
    </source>
</evidence>
<reference evidence="3 4" key="1">
    <citation type="submission" date="2020-02" db="EMBL/GenBank/DDBJ databases">
        <title>Draft genome sequence of Rhizobium tropici.</title>
        <authorList>
            <person name="Khayi S."/>
            <person name="Jemo M."/>
        </authorList>
    </citation>
    <scope>NUCLEOTIDE SEQUENCE [LARGE SCALE GENOMIC DNA]</scope>
    <source>
        <strain evidence="3 4">A12</strain>
    </source>
</reference>
<dbReference type="Proteomes" id="UP000526625">
    <property type="component" value="Unassembled WGS sequence"/>
</dbReference>
<name>A0A6P1CBI2_RHITR</name>
<dbReference type="Proteomes" id="UP000471190">
    <property type="component" value="Unassembled WGS sequence"/>
</dbReference>
<dbReference type="PROSITE" id="PS51257">
    <property type="entry name" value="PROKAR_LIPOPROTEIN"/>
    <property type="match status" value="1"/>
</dbReference>
<reference evidence="2 5" key="2">
    <citation type="submission" date="2020-08" db="EMBL/GenBank/DDBJ databases">
        <title>Genomic Encyclopedia of Type Strains, Phase IV (KMG-V): Genome sequencing to study the core and pangenomes of soil and plant-associated prokaryotes.</title>
        <authorList>
            <person name="Whitman W."/>
        </authorList>
    </citation>
    <scope>NUCLEOTIDE SEQUENCE [LARGE SCALE GENOMIC DNA]</scope>
    <source>
        <strain evidence="2 5">SEMIA 4059</strain>
    </source>
</reference>
<sequence length="126" mass="13012">MKLKALAALAVVSALASCATTPGSPMETYLNRYAGAETIATNCPAYGGYSSVAQMRADAEKNLAQAKALGATDADVKKARDRVNGNFVGASILVGDMQTCSAFMNKLAWVGSTPVAPTVVKPKKVN</sequence>
<keyword evidence="5" id="KW-1185">Reference proteome</keyword>
<dbReference type="AlphaFoldDB" id="A0A6P1CBI2"/>
<evidence type="ECO:0000313" key="4">
    <source>
        <dbReference type="Proteomes" id="UP000471190"/>
    </source>
</evidence>
<organism evidence="3 4">
    <name type="scientific">Rhizobium tropici</name>
    <dbReference type="NCBI Taxonomy" id="398"/>
    <lineage>
        <taxon>Bacteria</taxon>
        <taxon>Pseudomonadati</taxon>
        <taxon>Pseudomonadota</taxon>
        <taxon>Alphaproteobacteria</taxon>
        <taxon>Hyphomicrobiales</taxon>
        <taxon>Rhizobiaceae</taxon>
        <taxon>Rhizobium/Agrobacterium group</taxon>
        <taxon>Rhizobium</taxon>
    </lineage>
</organism>
<evidence type="ECO:0000313" key="3">
    <source>
        <dbReference type="EMBL" id="NEV13726.1"/>
    </source>
</evidence>
<comment type="caution">
    <text evidence="3">The sequence shown here is derived from an EMBL/GenBank/DDBJ whole genome shotgun (WGS) entry which is preliminary data.</text>
</comment>
<gene>
    <name evidence="2" type="ORF">GGD45_002382</name>
    <name evidence="3" type="ORF">GXW80_22315</name>
</gene>
<evidence type="ECO:0008006" key="6">
    <source>
        <dbReference type="Google" id="ProtNLM"/>
    </source>
</evidence>
<evidence type="ECO:0000313" key="5">
    <source>
        <dbReference type="Proteomes" id="UP000526625"/>
    </source>
</evidence>
<feature type="chain" id="PRO_5026899091" description="Lipoprotein" evidence="1">
    <location>
        <begin position="20"/>
        <end position="126"/>
    </location>
</feature>
<dbReference type="EMBL" id="JAADZA010000030">
    <property type="protein sequence ID" value="NEV13726.1"/>
    <property type="molecule type" value="Genomic_DNA"/>
</dbReference>
<protein>
    <recommendedName>
        <fullName evidence="6">Lipoprotein</fullName>
    </recommendedName>
</protein>
<dbReference type="EMBL" id="JACHBF010000005">
    <property type="protein sequence ID" value="MBB6491980.1"/>
    <property type="molecule type" value="Genomic_DNA"/>
</dbReference>
<dbReference type="RefSeq" id="WP_015339106.1">
    <property type="nucleotide sequence ID" value="NZ_JAADZA010000030.1"/>
</dbReference>
<evidence type="ECO:0000313" key="2">
    <source>
        <dbReference type="EMBL" id="MBB6491980.1"/>
    </source>
</evidence>
<feature type="signal peptide" evidence="1">
    <location>
        <begin position="1"/>
        <end position="19"/>
    </location>
</feature>
<proteinExistence type="predicted"/>
<keyword evidence="1" id="KW-0732">Signal</keyword>
<accession>A0A6P1CBI2</accession>